<accession>A0ABU5F1G9</accession>
<evidence type="ECO:0000313" key="2">
    <source>
        <dbReference type="Proteomes" id="UP001272242"/>
    </source>
</evidence>
<dbReference type="EMBL" id="JAXBLV010000193">
    <property type="protein sequence ID" value="MDY3561423.1"/>
    <property type="molecule type" value="Genomic_DNA"/>
</dbReference>
<name>A0ABU5F1G9_9BACT</name>
<dbReference type="RefSeq" id="WP_320687838.1">
    <property type="nucleotide sequence ID" value="NZ_JAXBLV010000193.1"/>
</dbReference>
<reference evidence="2" key="1">
    <citation type="journal article" date="2023" name="Mar. Drugs">
        <title>Gemmata algarum, a Novel Planctomycete Isolated from an Algal Mat, Displays Antimicrobial Activity.</title>
        <authorList>
            <person name="Kumar G."/>
            <person name="Kallscheuer N."/>
            <person name="Kashif M."/>
            <person name="Ahamad S."/>
            <person name="Jagadeeshwari U."/>
            <person name="Pannikurungottu S."/>
            <person name="Haufschild T."/>
            <person name="Kabuu M."/>
            <person name="Sasikala C."/>
            <person name="Jogler C."/>
            <person name="Ramana C."/>
        </authorList>
    </citation>
    <scope>NUCLEOTIDE SEQUENCE [LARGE SCALE GENOMIC DNA]</scope>
    <source>
        <strain evidence="2">JC673</strain>
    </source>
</reference>
<proteinExistence type="predicted"/>
<evidence type="ECO:0000313" key="1">
    <source>
        <dbReference type="EMBL" id="MDY3561423.1"/>
    </source>
</evidence>
<comment type="caution">
    <text evidence="1">The sequence shown here is derived from an EMBL/GenBank/DDBJ whole genome shotgun (WGS) entry which is preliminary data.</text>
</comment>
<keyword evidence="2" id="KW-1185">Reference proteome</keyword>
<protein>
    <submittedName>
        <fullName evidence="1">Uncharacterized protein</fullName>
    </submittedName>
</protein>
<sequence>MPENHFDKAARFAAQLEPAEFLAWRLDRPAGALGFAGRLDTRGIPFPGEPDRVGDAISRPLTMASKY</sequence>
<organism evidence="1 2">
    <name type="scientific">Gemmata algarum</name>
    <dbReference type="NCBI Taxonomy" id="2975278"/>
    <lineage>
        <taxon>Bacteria</taxon>
        <taxon>Pseudomonadati</taxon>
        <taxon>Planctomycetota</taxon>
        <taxon>Planctomycetia</taxon>
        <taxon>Gemmatales</taxon>
        <taxon>Gemmataceae</taxon>
        <taxon>Gemmata</taxon>
    </lineage>
</organism>
<gene>
    <name evidence="1" type="ORF">R5W23_002701</name>
</gene>
<dbReference type="Proteomes" id="UP001272242">
    <property type="component" value="Unassembled WGS sequence"/>
</dbReference>